<dbReference type="FunFam" id="1.20.140.10:FF:000005">
    <property type="entry name" value="Acyl-coenzyme A oxidase"/>
    <property type="match status" value="1"/>
</dbReference>
<comment type="cofactor">
    <cofactor evidence="1">
        <name>FAD</name>
        <dbReference type="ChEBI" id="CHEBI:57692"/>
    </cofactor>
</comment>
<evidence type="ECO:0000259" key="12">
    <source>
        <dbReference type="Pfam" id="PF14749"/>
    </source>
</evidence>
<dbReference type="InterPro" id="IPR055060">
    <property type="entry name" value="ACOX_C_alpha1"/>
</dbReference>
<dbReference type="Pfam" id="PF22924">
    <property type="entry name" value="ACOX_C_alpha1"/>
    <property type="match status" value="1"/>
</dbReference>
<dbReference type="InterPro" id="IPR037069">
    <property type="entry name" value="AcylCoA_DH/ox_N_sf"/>
</dbReference>
<dbReference type="Pfam" id="PF01756">
    <property type="entry name" value="ACOX"/>
    <property type="match status" value="1"/>
</dbReference>
<comment type="subcellular location">
    <subcellularLocation>
        <location evidence="2">Peroxisome</location>
    </subcellularLocation>
</comment>
<evidence type="ECO:0008006" key="16">
    <source>
        <dbReference type="Google" id="ProtNLM"/>
    </source>
</evidence>
<evidence type="ECO:0000256" key="9">
    <source>
        <dbReference type="ARBA" id="ARBA00023098"/>
    </source>
</evidence>
<evidence type="ECO:0000256" key="1">
    <source>
        <dbReference type="ARBA" id="ARBA00001974"/>
    </source>
</evidence>
<evidence type="ECO:0000256" key="8">
    <source>
        <dbReference type="ARBA" id="ARBA00023002"/>
    </source>
</evidence>
<dbReference type="GO" id="GO:0005777">
    <property type="term" value="C:peroxisome"/>
    <property type="evidence" value="ECO:0007669"/>
    <property type="project" value="UniProtKB-SubCell"/>
</dbReference>
<evidence type="ECO:0000256" key="5">
    <source>
        <dbReference type="ARBA" id="ARBA00022630"/>
    </source>
</evidence>
<dbReference type="EMBL" id="FZQP02002482">
    <property type="protein sequence ID" value="VVC95917.1"/>
    <property type="molecule type" value="Genomic_DNA"/>
</dbReference>
<dbReference type="Gene3D" id="2.40.110.10">
    <property type="entry name" value="Butyryl-CoA Dehydrogenase, subunit A, domain 2"/>
    <property type="match status" value="1"/>
</dbReference>
<evidence type="ECO:0000256" key="10">
    <source>
        <dbReference type="ARBA" id="ARBA00023140"/>
    </source>
</evidence>
<comment type="pathway">
    <text evidence="3">Lipid metabolism; peroxisomal fatty acid beta-oxidation.</text>
</comment>
<comment type="similarity">
    <text evidence="4">Belongs to the acyl-CoA oxidase family.</text>
</comment>
<keyword evidence="7" id="KW-0276">Fatty acid metabolism</keyword>
<keyword evidence="6" id="KW-0274">FAD</keyword>
<evidence type="ECO:0000259" key="11">
    <source>
        <dbReference type="Pfam" id="PF01756"/>
    </source>
</evidence>
<dbReference type="GO" id="GO:0033540">
    <property type="term" value="P:fatty acid beta-oxidation using acyl-CoA oxidase"/>
    <property type="evidence" value="ECO:0007669"/>
    <property type="project" value="TreeGrafter"/>
</dbReference>
<dbReference type="GO" id="GO:0055088">
    <property type="term" value="P:lipid homeostasis"/>
    <property type="evidence" value="ECO:0007669"/>
    <property type="project" value="TreeGrafter"/>
</dbReference>
<dbReference type="SUPFAM" id="SSF47203">
    <property type="entry name" value="Acyl-CoA dehydrogenase C-terminal domain-like"/>
    <property type="match status" value="2"/>
</dbReference>
<evidence type="ECO:0000256" key="2">
    <source>
        <dbReference type="ARBA" id="ARBA00004275"/>
    </source>
</evidence>
<dbReference type="InterPro" id="IPR009100">
    <property type="entry name" value="AcylCoA_DH/oxidase_NM_dom_sf"/>
</dbReference>
<dbReference type="AlphaFoldDB" id="A0A5E4QCB2"/>
<dbReference type="Gene3D" id="1.20.140.10">
    <property type="entry name" value="Butyryl-CoA Dehydrogenase, subunit A, domain 3"/>
    <property type="match status" value="2"/>
</dbReference>
<evidence type="ECO:0000313" key="15">
    <source>
        <dbReference type="Proteomes" id="UP000324832"/>
    </source>
</evidence>
<evidence type="ECO:0000256" key="6">
    <source>
        <dbReference type="ARBA" id="ARBA00022827"/>
    </source>
</evidence>
<proteinExistence type="inferred from homology"/>
<dbReference type="InterPro" id="IPR036250">
    <property type="entry name" value="AcylCo_DH-like_C"/>
</dbReference>
<sequence length="508" mass="57023">MRDGSPLGVHYIMFMPAILSLGTSEQQHYWLPRAWSCNIIGAYAQTELGHGTFIRGLEATATYDPTTQEFVLNTPTLTSYKWWPGGLGHTANYCIVIAQLYTKGKCHGVHSFIVQVRDEETHHPLSGIKVGDIGSKLGLNSVDNGYLGLDNVRIPRSHMLMKHAQVLEDGTYVKSKNSKLNYGAMMFVRTVIVRDTANFLSRAVTIAVRFSAVRRQCQLKSGEPECQILDYFTQQHKLFIAIATCHAIRISANKLWETYNAFNEELEAGSLEKLPELHALACCLKAVCTSDSTTLIERCRLACGGHGYMLSSNLPLTYGQATAACTYEGDNTVLLLQTARFLAKTWQSLDAVKLTPTVAYLRNTRESGFLNKWENTIECIIRGMQVVAMRKIQTSVEMLERRVLSGIPMEDAWNMTSLQVIILSSFYENLNRVQTTSSPELKRVLNQLVELYTVYWALEKLGDLLQILRSTIGAYDGPRQQNLPHISKTFYDGEIIICIKPLSVTCLR</sequence>
<gene>
    <name evidence="14" type="ORF">LSINAPIS_LOCUS7536</name>
</gene>
<keyword evidence="8" id="KW-0560">Oxidoreductase</keyword>
<feature type="domain" description="Acyl-CoA oxidase C-terminal" evidence="11">
    <location>
        <begin position="377"/>
        <end position="466"/>
    </location>
</feature>
<evidence type="ECO:0000256" key="3">
    <source>
        <dbReference type="ARBA" id="ARBA00004846"/>
    </source>
</evidence>
<dbReference type="InterPro" id="IPR002655">
    <property type="entry name" value="Acyl-CoA_oxidase_C"/>
</dbReference>
<organism evidence="14 15">
    <name type="scientific">Leptidea sinapis</name>
    <dbReference type="NCBI Taxonomy" id="189913"/>
    <lineage>
        <taxon>Eukaryota</taxon>
        <taxon>Metazoa</taxon>
        <taxon>Ecdysozoa</taxon>
        <taxon>Arthropoda</taxon>
        <taxon>Hexapoda</taxon>
        <taxon>Insecta</taxon>
        <taxon>Pterygota</taxon>
        <taxon>Neoptera</taxon>
        <taxon>Endopterygota</taxon>
        <taxon>Lepidoptera</taxon>
        <taxon>Glossata</taxon>
        <taxon>Ditrysia</taxon>
        <taxon>Papilionoidea</taxon>
        <taxon>Pieridae</taxon>
        <taxon>Dismorphiinae</taxon>
        <taxon>Leptidea</taxon>
    </lineage>
</organism>
<feature type="domain" description="Acyl-CoA oxidase C-alpha1" evidence="13">
    <location>
        <begin position="182"/>
        <end position="342"/>
    </location>
</feature>
<dbReference type="Pfam" id="PF14749">
    <property type="entry name" value="Acyl-CoA_ox_N"/>
    <property type="match status" value="1"/>
</dbReference>
<dbReference type="Gene3D" id="1.10.540.10">
    <property type="entry name" value="Acyl-CoA dehydrogenase/oxidase, N-terminal domain"/>
    <property type="match status" value="1"/>
</dbReference>
<evidence type="ECO:0000256" key="7">
    <source>
        <dbReference type="ARBA" id="ARBA00022832"/>
    </source>
</evidence>
<dbReference type="GO" id="GO:0071949">
    <property type="term" value="F:FAD binding"/>
    <property type="evidence" value="ECO:0007669"/>
    <property type="project" value="InterPro"/>
</dbReference>
<dbReference type="GO" id="GO:0003997">
    <property type="term" value="F:acyl-CoA oxidase activity"/>
    <property type="evidence" value="ECO:0007669"/>
    <property type="project" value="InterPro"/>
</dbReference>
<dbReference type="SUPFAM" id="SSF56645">
    <property type="entry name" value="Acyl-CoA dehydrogenase NM domain-like"/>
    <property type="match status" value="1"/>
</dbReference>
<keyword evidence="10" id="KW-0576">Peroxisome</keyword>
<keyword evidence="5" id="KW-0285">Flavoprotein</keyword>
<reference evidence="14 15" key="1">
    <citation type="submission" date="2017-07" db="EMBL/GenBank/DDBJ databases">
        <authorList>
            <person name="Talla V."/>
            <person name="Backstrom N."/>
        </authorList>
    </citation>
    <scope>NUCLEOTIDE SEQUENCE [LARGE SCALE GENOMIC DNA]</scope>
</reference>
<keyword evidence="15" id="KW-1185">Reference proteome</keyword>
<protein>
    <recommendedName>
        <fullName evidence="16">Acyl-coenzyme A oxidase</fullName>
    </recommendedName>
</protein>
<dbReference type="Proteomes" id="UP000324832">
    <property type="component" value="Unassembled WGS sequence"/>
</dbReference>
<evidence type="ECO:0000259" key="13">
    <source>
        <dbReference type="Pfam" id="PF22924"/>
    </source>
</evidence>
<dbReference type="GO" id="GO:0005504">
    <property type="term" value="F:fatty acid binding"/>
    <property type="evidence" value="ECO:0007669"/>
    <property type="project" value="TreeGrafter"/>
</dbReference>
<keyword evidence="9" id="KW-0443">Lipid metabolism</keyword>
<evidence type="ECO:0000256" key="4">
    <source>
        <dbReference type="ARBA" id="ARBA00006288"/>
    </source>
</evidence>
<name>A0A5E4QCB2_9NEOP</name>
<feature type="domain" description="Acyl-coenzyme A oxidase N-terminal" evidence="12">
    <location>
        <begin position="2"/>
        <end position="40"/>
    </location>
</feature>
<dbReference type="InterPro" id="IPR029320">
    <property type="entry name" value="Acyl-CoA_ox_N"/>
</dbReference>
<dbReference type="InterPro" id="IPR046373">
    <property type="entry name" value="Acyl-CoA_Oxase/DH_mid-dom_sf"/>
</dbReference>
<dbReference type="PANTHER" id="PTHR10909">
    <property type="entry name" value="ELECTRON TRANSPORT OXIDOREDUCTASE"/>
    <property type="match status" value="1"/>
</dbReference>
<evidence type="ECO:0000313" key="14">
    <source>
        <dbReference type="EMBL" id="VVC95917.1"/>
    </source>
</evidence>
<dbReference type="InterPro" id="IPR012258">
    <property type="entry name" value="Acyl-CoA_oxidase"/>
</dbReference>
<accession>A0A5E4QCB2</accession>
<dbReference type="FunFam" id="2.40.110.10:FF:000003">
    <property type="entry name" value="Acyl-coenzyme A oxidase"/>
    <property type="match status" value="1"/>
</dbReference>
<dbReference type="PANTHER" id="PTHR10909:SF250">
    <property type="entry name" value="PEROXISOMAL ACYL-COENZYME A OXIDASE 1"/>
    <property type="match status" value="1"/>
</dbReference>